<accession>A0ABY7TJ03</accession>
<organism evidence="1 2">
    <name type="scientific">Sphingomonas naphthae</name>
    <dbReference type="NCBI Taxonomy" id="1813468"/>
    <lineage>
        <taxon>Bacteria</taxon>
        <taxon>Pseudomonadati</taxon>
        <taxon>Pseudomonadota</taxon>
        <taxon>Alphaproteobacteria</taxon>
        <taxon>Sphingomonadales</taxon>
        <taxon>Sphingomonadaceae</taxon>
        <taxon>Sphingomonas</taxon>
    </lineage>
</organism>
<protein>
    <submittedName>
        <fullName evidence="1">Uncharacterized protein</fullName>
    </submittedName>
</protein>
<evidence type="ECO:0000313" key="1">
    <source>
        <dbReference type="EMBL" id="WCT72299.1"/>
    </source>
</evidence>
<name>A0ABY7TJ03_9SPHN</name>
<dbReference type="Proteomes" id="UP001220395">
    <property type="component" value="Chromosome"/>
</dbReference>
<proteinExistence type="predicted"/>
<keyword evidence="2" id="KW-1185">Reference proteome</keyword>
<sequence length="196" mass="21289">MNDDHAVSPATRAQRTMLAYGQCVVKRYRGFAKAYIETPPYMLGEKKQARALATNECLGNGGLKMSFGLFRGSLYEAFLVSQPGLLLTPEIASVPPIDYRNPVPVDAPAAWFQHVALVEIADCAIRANPGTASELFTTMAGSPEEAGIYRILSPSLDSCMSDREKITFSKIALRGVLAEAAYKLSTRRAKLAAVRT</sequence>
<dbReference type="EMBL" id="CP117411">
    <property type="protein sequence ID" value="WCT72299.1"/>
    <property type="molecule type" value="Genomic_DNA"/>
</dbReference>
<dbReference type="RefSeq" id="WP_273686256.1">
    <property type="nucleotide sequence ID" value="NZ_CP117411.1"/>
</dbReference>
<evidence type="ECO:0000313" key="2">
    <source>
        <dbReference type="Proteomes" id="UP001220395"/>
    </source>
</evidence>
<gene>
    <name evidence="1" type="ORF">PQ455_11690</name>
</gene>
<reference evidence="1 2" key="1">
    <citation type="submission" date="2023-02" db="EMBL/GenBank/DDBJ databases">
        <title>Genome sequence of Sphingomonas naphthae.</title>
        <authorList>
            <person name="Kim S."/>
            <person name="Heo J."/>
            <person name="Kwon S.-W."/>
        </authorList>
    </citation>
    <scope>NUCLEOTIDE SEQUENCE [LARGE SCALE GENOMIC DNA]</scope>
    <source>
        <strain evidence="1 2">KACC 18716</strain>
    </source>
</reference>